<keyword evidence="2" id="KW-1133">Transmembrane helix</keyword>
<feature type="domain" description="DUF2062" evidence="3">
    <location>
        <begin position="31"/>
        <end position="174"/>
    </location>
</feature>
<sequence>MPAPYPPPVAPKPRKRRRKPLSWAAPQRWRRTFRYFYLRFLRLRGSPREIARGLAAGVFAGAFPFFGFQTIFGIALAAVVRGNKIMAAAGTWISNPLTYVPIYAFNFKLGSLLLGMSSSEIDFSSQQSIREWMSMGMDISAALIVGSCLVGLVASVIGYSVGLNLAVRYRQARRQKRQRGQRGR</sequence>
<keyword evidence="2" id="KW-0472">Membrane</keyword>
<evidence type="ECO:0000259" key="3">
    <source>
        <dbReference type="Pfam" id="PF09835"/>
    </source>
</evidence>
<feature type="transmembrane region" description="Helical" evidence="2">
    <location>
        <begin position="139"/>
        <end position="167"/>
    </location>
</feature>
<dbReference type="EMBL" id="JADEXG010000052">
    <property type="protein sequence ID" value="MBE9079304.1"/>
    <property type="molecule type" value="Genomic_DNA"/>
</dbReference>
<proteinExistence type="predicted"/>
<comment type="caution">
    <text evidence="4">The sequence shown here is derived from an EMBL/GenBank/DDBJ whole genome shotgun (WGS) entry which is preliminary data.</text>
</comment>
<accession>A0A8J7AI00</accession>
<dbReference type="RefSeq" id="WP_193910131.1">
    <property type="nucleotide sequence ID" value="NZ_JADEXG010000052.1"/>
</dbReference>
<evidence type="ECO:0000256" key="1">
    <source>
        <dbReference type="SAM" id="MobiDB-lite"/>
    </source>
</evidence>
<feature type="transmembrane region" description="Helical" evidence="2">
    <location>
        <begin position="54"/>
        <end position="79"/>
    </location>
</feature>
<reference evidence="4" key="1">
    <citation type="submission" date="2020-10" db="EMBL/GenBank/DDBJ databases">
        <authorList>
            <person name="Castelo-Branco R."/>
            <person name="Eusebio N."/>
            <person name="Adriana R."/>
            <person name="Vieira A."/>
            <person name="Brugerolle De Fraissinette N."/>
            <person name="Rezende De Castro R."/>
            <person name="Schneider M.P."/>
            <person name="Vasconcelos V."/>
            <person name="Leao P.N."/>
        </authorList>
    </citation>
    <scope>NUCLEOTIDE SEQUENCE</scope>
    <source>
        <strain evidence="4">LEGE 07310</strain>
    </source>
</reference>
<keyword evidence="5" id="KW-1185">Reference proteome</keyword>
<feature type="region of interest" description="Disordered" evidence="1">
    <location>
        <begin position="1"/>
        <end position="21"/>
    </location>
</feature>
<dbReference type="PANTHER" id="PTHR40547:SF1">
    <property type="entry name" value="SLL0298 PROTEIN"/>
    <property type="match status" value="1"/>
</dbReference>
<evidence type="ECO:0000313" key="4">
    <source>
        <dbReference type="EMBL" id="MBE9079304.1"/>
    </source>
</evidence>
<evidence type="ECO:0000256" key="2">
    <source>
        <dbReference type="SAM" id="Phobius"/>
    </source>
</evidence>
<dbReference type="AlphaFoldDB" id="A0A8J7AI00"/>
<dbReference type="Pfam" id="PF09835">
    <property type="entry name" value="DUF2062"/>
    <property type="match status" value="1"/>
</dbReference>
<keyword evidence="2" id="KW-0812">Transmembrane</keyword>
<gene>
    <name evidence="4" type="ORF">IQ241_18720</name>
</gene>
<organism evidence="4 5">
    <name type="scientific">Vasconcelosia minhoensis LEGE 07310</name>
    <dbReference type="NCBI Taxonomy" id="915328"/>
    <lineage>
        <taxon>Bacteria</taxon>
        <taxon>Bacillati</taxon>
        <taxon>Cyanobacteriota</taxon>
        <taxon>Cyanophyceae</taxon>
        <taxon>Nodosilineales</taxon>
        <taxon>Cymatolegaceae</taxon>
        <taxon>Vasconcelosia</taxon>
        <taxon>Vasconcelosia minhoensis</taxon>
    </lineage>
</organism>
<dbReference type="Proteomes" id="UP000636505">
    <property type="component" value="Unassembled WGS sequence"/>
</dbReference>
<dbReference type="PANTHER" id="PTHR40547">
    <property type="entry name" value="SLL0298 PROTEIN"/>
    <property type="match status" value="1"/>
</dbReference>
<evidence type="ECO:0000313" key="5">
    <source>
        <dbReference type="Proteomes" id="UP000636505"/>
    </source>
</evidence>
<feature type="compositionally biased region" description="Pro residues" evidence="1">
    <location>
        <begin position="1"/>
        <end position="11"/>
    </location>
</feature>
<name>A0A8J7AI00_9CYAN</name>
<dbReference type="InterPro" id="IPR018639">
    <property type="entry name" value="DUF2062"/>
</dbReference>
<protein>
    <submittedName>
        <fullName evidence="4">DUF2062 domain-containing protein</fullName>
    </submittedName>
</protein>